<feature type="chain" id="PRO_5028158312" description="Transmembrane protein" evidence="1">
    <location>
        <begin position="20"/>
        <end position="126"/>
    </location>
</feature>
<reference evidence="2" key="1">
    <citation type="submission" date="2020-07" db="EMBL/GenBank/DDBJ databases">
        <authorList>
            <person name="Lin J."/>
        </authorList>
    </citation>
    <scope>NUCLEOTIDE SEQUENCE</scope>
</reference>
<name>A0A6V7P745_ANACO</name>
<organism evidence="2">
    <name type="scientific">Ananas comosus var. bracteatus</name>
    <name type="common">red pineapple</name>
    <dbReference type="NCBI Taxonomy" id="296719"/>
    <lineage>
        <taxon>Eukaryota</taxon>
        <taxon>Viridiplantae</taxon>
        <taxon>Streptophyta</taxon>
        <taxon>Embryophyta</taxon>
        <taxon>Tracheophyta</taxon>
        <taxon>Spermatophyta</taxon>
        <taxon>Magnoliopsida</taxon>
        <taxon>Liliopsida</taxon>
        <taxon>Poales</taxon>
        <taxon>Bromeliaceae</taxon>
        <taxon>Bromelioideae</taxon>
        <taxon>Ananas</taxon>
    </lineage>
</organism>
<evidence type="ECO:0000256" key="1">
    <source>
        <dbReference type="SAM" id="SignalP"/>
    </source>
</evidence>
<evidence type="ECO:0008006" key="3">
    <source>
        <dbReference type="Google" id="ProtNLM"/>
    </source>
</evidence>
<proteinExistence type="predicted"/>
<accession>A0A6V7P745</accession>
<sequence>MGSAAKCFCFLSLISFTLLFFNFQLMGTASFQESQNVRGDEGLHVLLKIRLLLGLKSSTLKGPAHHGYHYSPAPAPVEEVIPPGHVPQLHTHVDPPTHRILIELIFRRRKVWDTKGIIEPRKDFEE</sequence>
<protein>
    <recommendedName>
        <fullName evidence="3">Transmembrane protein</fullName>
    </recommendedName>
</protein>
<feature type="signal peptide" evidence="1">
    <location>
        <begin position="1"/>
        <end position="19"/>
    </location>
</feature>
<evidence type="ECO:0000313" key="2">
    <source>
        <dbReference type="EMBL" id="CAD1826478.1"/>
    </source>
</evidence>
<dbReference type="AlphaFoldDB" id="A0A6V7P745"/>
<gene>
    <name evidence="2" type="ORF">CB5_LOCUS9689</name>
</gene>
<keyword evidence="1" id="KW-0732">Signal</keyword>
<dbReference type="EMBL" id="LR862145">
    <property type="protein sequence ID" value="CAD1826478.1"/>
    <property type="molecule type" value="Genomic_DNA"/>
</dbReference>